<feature type="domain" description="Mechanosensitive ion channel MscS" evidence="8">
    <location>
        <begin position="101"/>
        <end position="166"/>
    </location>
</feature>
<dbReference type="EMBL" id="MQUB01000001">
    <property type="protein sequence ID" value="PQB04666.1"/>
    <property type="molecule type" value="Genomic_DNA"/>
</dbReference>
<reference evidence="10 11" key="1">
    <citation type="submission" date="2016-11" db="EMBL/GenBank/DDBJ databases">
        <title>Trade-off between light-utilization and light-protection in marine flavobacteria.</title>
        <authorList>
            <person name="Kumagai Y."/>
        </authorList>
    </citation>
    <scope>NUCLEOTIDE SEQUENCE [LARGE SCALE GENOMIC DNA]</scope>
    <source>
        <strain evidence="10 11">NBRC 107741</strain>
    </source>
</reference>
<dbReference type="SUPFAM" id="SSF50182">
    <property type="entry name" value="Sm-like ribonucleoproteins"/>
    <property type="match status" value="1"/>
</dbReference>
<sequence length="279" mass="31452">MELLSSEGGYLISSGIVLVITFIVGVLFKRGYNRLIENSNTRISEDPTKYKFIGHIGLAMIYLIGFGIAIYMIPSLRTLAQSMLAGAGIMAVVIGFAAQNAFSNIVSGVFIIIFKPFRINSRIQVKEFVGVVEDITLRHTILKNFSNQRIVVPNSVISSEFIVNSNLNDSRTTRWIEIGISYDSDIDLAKHIMMEESLNHPLRIDARTDEQIEAGELEVPVRVVQLGDFSVTLRAWVWGKDPSDAFILYCELLESIKKRFDREGIEIPYPYRTIVQKKV</sequence>
<dbReference type="InterPro" id="IPR006685">
    <property type="entry name" value="MscS_channel_2nd"/>
</dbReference>
<name>A0A2S7KPW0_9FLAO</name>
<evidence type="ECO:0000256" key="5">
    <source>
        <dbReference type="ARBA" id="ARBA00022989"/>
    </source>
</evidence>
<dbReference type="RefSeq" id="WP_104812593.1">
    <property type="nucleotide sequence ID" value="NZ_MQUB01000001.1"/>
</dbReference>
<dbReference type="Pfam" id="PF21082">
    <property type="entry name" value="MS_channel_3rd"/>
    <property type="match status" value="1"/>
</dbReference>
<evidence type="ECO:0000256" key="7">
    <source>
        <dbReference type="SAM" id="Phobius"/>
    </source>
</evidence>
<keyword evidence="6 7" id="KW-0472">Membrane</keyword>
<dbReference type="SUPFAM" id="SSF82689">
    <property type="entry name" value="Mechanosensitive channel protein MscS (YggB), C-terminal domain"/>
    <property type="match status" value="1"/>
</dbReference>
<dbReference type="InterPro" id="IPR011014">
    <property type="entry name" value="MscS_channel_TM-2"/>
</dbReference>
<dbReference type="AlphaFoldDB" id="A0A2S7KPW0"/>
<dbReference type="PANTHER" id="PTHR30221:SF8">
    <property type="entry name" value="SMALL-CONDUCTANCE MECHANOSENSITIVE CHANNEL"/>
    <property type="match status" value="1"/>
</dbReference>
<dbReference type="GO" id="GO:0008381">
    <property type="term" value="F:mechanosensitive monoatomic ion channel activity"/>
    <property type="evidence" value="ECO:0007669"/>
    <property type="project" value="InterPro"/>
</dbReference>
<dbReference type="OrthoDB" id="9809206at2"/>
<feature type="transmembrane region" description="Helical" evidence="7">
    <location>
        <begin position="85"/>
        <end position="114"/>
    </location>
</feature>
<dbReference type="InterPro" id="IPR045275">
    <property type="entry name" value="MscS_archaea/bacteria_type"/>
</dbReference>
<evidence type="ECO:0000256" key="4">
    <source>
        <dbReference type="ARBA" id="ARBA00022692"/>
    </source>
</evidence>
<evidence type="ECO:0000259" key="8">
    <source>
        <dbReference type="Pfam" id="PF00924"/>
    </source>
</evidence>
<evidence type="ECO:0000256" key="2">
    <source>
        <dbReference type="ARBA" id="ARBA00008017"/>
    </source>
</evidence>
<accession>A0A2S7KPW0</accession>
<dbReference type="SUPFAM" id="SSF82861">
    <property type="entry name" value="Mechanosensitive channel protein MscS (YggB), transmembrane region"/>
    <property type="match status" value="1"/>
</dbReference>
<comment type="subcellular location">
    <subcellularLocation>
        <location evidence="1">Cell membrane</location>
        <topology evidence="1">Multi-pass membrane protein</topology>
    </subcellularLocation>
</comment>
<evidence type="ECO:0000256" key="1">
    <source>
        <dbReference type="ARBA" id="ARBA00004651"/>
    </source>
</evidence>
<dbReference type="PANTHER" id="PTHR30221">
    <property type="entry name" value="SMALL-CONDUCTANCE MECHANOSENSITIVE CHANNEL"/>
    <property type="match status" value="1"/>
</dbReference>
<keyword evidence="4 7" id="KW-0812">Transmembrane</keyword>
<dbReference type="Proteomes" id="UP000239800">
    <property type="component" value="Unassembled WGS sequence"/>
</dbReference>
<dbReference type="InterPro" id="IPR010920">
    <property type="entry name" value="LSM_dom_sf"/>
</dbReference>
<dbReference type="Gene3D" id="2.30.30.60">
    <property type="match status" value="1"/>
</dbReference>
<keyword evidence="11" id="KW-1185">Reference proteome</keyword>
<gene>
    <name evidence="10" type="ORF">BST85_06985</name>
</gene>
<dbReference type="InterPro" id="IPR049278">
    <property type="entry name" value="MS_channel_C"/>
</dbReference>
<dbReference type="GO" id="GO:0005886">
    <property type="term" value="C:plasma membrane"/>
    <property type="evidence" value="ECO:0007669"/>
    <property type="project" value="UniProtKB-SubCell"/>
</dbReference>
<evidence type="ECO:0000313" key="11">
    <source>
        <dbReference type="Proteomes" id="UP000239800"/>
    </source>
</evidence>
<feature type="transmembrane region" description="Helical" evidence="7">
    <location>
        <begin position="52"/>
        <end position="73"/>
    </location>
</feature>
<keyword evidence="5 7" id="KW-1133">Transmembrane helix</keyword>
<feature type="transmembrane region" description="Helical" evidence="7">
    <location>
        <begin position="12"/>
        <end position="32"/>
    </location>
</feature>
<organism evidence="10 11">
    <name type="scientific">Aureitalea marina</name>
    <dbReference type="NCBI Taxonomy" id="930804"/>
    <lineage>
        <taxon>Bacteria</taxon>
        <taxon>Pseudomonadati</taxon>
        <taxon>Bacteroidota</taxon>
        <taxon>Flavobacteriia</taxon>
        <taxon>Flavobacteriales</taxon>
        <taxon>Flavobacteriaceae</taxon>
        <taxon>Aureitalea</taxon>
    </lineage>
</organism>
<dbReference type="Gene3D" id="3.30.70.100">
    <property type="match status" value="1"/>
</dbReference>
<evidence type="ECO:0000313" key="10">
    <source>
        <dbReference type="EMBL" id="PQB04666.1"/>
    </source>
</evidence>
<evidence type="ECO:0000259" key="9">
    <source>
        <dbReference type="Pfam" id="PF21082"/>
    </source>
</evidence>
<evidence type="ECO:0000256" key="6">
    <source>
        <dbReference type="ARBA" id="ARBA00023136"/>
    </source>
</evidence>
<comment type="caution">
    <text evidence="10">The sequence shown here is derived from an EMBL/GenBank/DDBJ whole genome shotgun (WGS) entry which is preliminary data.</text>
</comment>
<protein>
    <submittedName>
        <fullName evidence="10">Mechanosensitive ion channel protein MscS</fullName>
    </submittedName>
</protein>
<evidence type="ECO:0000256" key="3">
    <source>
        <dbReference type="ARBA" id="ARBA00022475"/>
    </source>
</evidence>
<dbReference type="Pfam" id="PF00924">
    <property type="entry name" value="MS_channel_2nd"/>
    <property type="match status" value="1"/>
</dbReference>
<keyword evidence="3" id="KW-1003">Cell membrane</keyword>
<dbReference type="InterPro" id="IPR011066">
    <property type="entry name" value="MscS_channel_C_sf"/>
</dbReference>
<feature type="domain" description="Mechanosensitive ion channel MscS C-terminal" evidence="9">
    <location>
        <begin position="176"/>
        <end position="267"/>
    </location>
</feature>
<comment type="similarity">
    <text evidence="2">Belongs to the MscS (TC 1.A.23) family.</text>
</comment>
<proteinExistence type="inferred from homology"/>
<dbReference type="InterPro" id="IPR023408">
    <property type="entry name" value="MscS_beta-dom_sf"/>
</dbReference>
<dbReference type="Gene3D" id="1.10.287.1260">
    <property type="match status" value="1"/>
</dbReference>